<keyword evidence="5 16" id="KW-0813">Transport</keyword>
<dbReference type="PANTHER" id="PTHR43507">
    <property type="entry name" value="NADH-UBIQUINONE OXIDOREDUCTASE CHAIN 4"/>
    <property type="match status" value="1"/>
</dbReference>
<keyword evidence="14 16" id="KW-0472">Membrane</keyword>
<name>A0A9E8D082_9ECHI</name>
<dbReference type="AlphaFoldDB" id="A0A9E8D082"/>
<gene>
    <name evidence="19" type="primary">ND4</name>
</gene>
<keyword evidence="10 16" id="KW-1133">Transmembrane helix</keyword>
<proteinExistence type="inferred from homology"/>
<evidence type="ECO:0000256" key="7">
    <source>
        <dbReference type="ARBA" id="ARBA00022692"/>
    </source>
</evidence>
<accession>A0A9E8D082</accession>
<evidence type="ECO:0000256" key="16">
    <source>
        <dbReference type="RuleBase" id="RU003297"/>
    </source>
</evidence>
<evidence type="ECO:0000256" key="12">
    <source>
        <dbReference type="ARBA" id="ARBA00023075"/>
    </source>
</evidence>
<organism evidence="19">
    <name type="scientific">Amphiura sp. CZ-2022</name>
    <dbReference type="NCBI Taxonomy" id="2993812"/>
    <lineage>
        <taxon>Eukaryota</taxon>
        <taxon>Metazoa</taxon>
        <taxon>Echinodermata</taxon>
        <taxon>Eleutherozoa</taxon>
        <taxon>Asterozoa</taxon>
        <taxon>Ophiuroidea</taxon>
        <taxon>Myophiuroidea</taxon>
        <taxon>Metophiurida</taxon>
        <taxon>Ophintegrida</taxon>
        <taxon>Amphilepidida</taxon>
        <taxon>Ophiurina</taxon>
        <taxon>Gnathophiurina</taxon>
        <taxon>Amphiuroidea</taxon>
        <taxon>Amphiuridae</taxon>
        <taxon>Amphiura</taxon>
    </lineage>
</organism>
<keyword evidence="8" id="KW-1278">Translocase</keyword>
<comment type="subcellular location">
    <subcellularLocation>
        <location evidence="1 16">Mitochondrion membrane</location>
        <topology evidence="1 16">Multi-pass membrane protein</topology>
    </subcellularLocation>
</comment>
<evidence type="ECO:0000256" key="3">
    <source>
        <dbReference type="ARBA" id="ARBA00012944"/>
    </source>
</evidence>
<dbReference type="EC" id="7.1.1.2" evidence="3 16"/>
<keyword evidence="11 16" id="KW-0520">NAD</keyword>
<dbReference type="InterPro" id="IPR000260">
    <property type="entry name" value="NADH4_N"/>
</dbReference>
<keyword evidence="12 16" id="KW-0830">Ubiquinone</keyword>
<feature type="transmembrane region" description="Helical" evidence="16">
    <location>
        <begin position="389"/>
        <end position="410"/>
    </location>
</feature>
<evidence type="ECO:0000256" key="13">
    <source>
        <dbReference type="ARBA" id="ARBA00023128"/>
    </source>
</evidence>
<evidence type="ECO:0000256" key="5">
    <source>
        <dbReference type="ARBA" id="ARBA00022448"/>
    </source>
</evidence>
<dbReference type="InterPro" id="IPR003918">
    <property type="entry name" value="NADH_UbQ_OxRdtase"/>
</dbReference>
<feature type="transmembrane region" description="Helical" evidence="16">
    <location>
        <begin position="187"/>
        <end position="211"/>
    </location>
</feature>
<evidence type="ECO:0000256" key="11">
    <source>
        <dbReference type="ARBA" id="ARBA00023027"/>
    </source>
</evidence>
<geneLocation type="mitochondrion" evidence="19"/>
<feature type="transmembrane region" description="Helical" evidence="16">
    <location>
        <begin position="60"/>
        <end position="81"/>
    </location>
</feature>
<evidence type="ECO:0000256" key="9">
    <source>
        <dbReference type="ARBA" id="ARBA00022982"/>
    </source>
</evidence>
<dbReference type="Pfam" id="PF01059">
    <property type="entry name" value="Oxidored_q5_N"/>
    <property type="match status" value="1"/>
</dbReference>
<dbReference type="GO" id="GO:0042773">
    <property type="term" value="P:ATP synthesis coupled electron transport"/>
    <property type="evidence" value="ECO:0007669"/>
    <property type="project" value="InterPro"/>
</dbReference>
<evidence type="ECO:0000256" key="6">
    <source>
        <dbReference type="ARBA" id="ARBA00022660"/>
    </source>
</evidence>
<feature type="transmembrane region" description="Helical" evidence="16">
    <location>
        <begin position="281"/>
        <end position="299"/>
    </location>
</feature>
<keyword evidence="7 16" id="KW-0812">Transmembrane</keyword>
<keyword evidence="9 16" id="KW-0249">Electron transport</keyword>
<dbReference type="GO" id="GO:0031966">
    <property type="term" value="C:mitochondrial membrane"/>
    <property type="evidence" value="ECO:0007669"/>
    <property type="project" value="UniProtKB-SubCell"/>
</dbReference>
<feature type="transmembrane region" description="Helical" evidence="16">
    <location>
        <begin position="93"/>
        <end position="110"/>
    </location>
</feature>
<evidence type="ECO:0000256" key="4">
    <source>
        <dbReference type="ARBA" id="ARBA00021006"/>
    </source>
</evidence>
<evidence type="ECO:0000256" key="10">
    <source>
        <dbReference type="ARBA" id="ARBA00022989"/>
    </source>
</evidence>
<comment type="catalytic activity">
    <reaction evidence="15 16">
        <text>a ubiquinone + NADH + 5 H(+)(in) = a ubiquinol + NAD(+) + 4 H(+)(out)</text>
        <dbReference type="Rhea" id="RHEA:29091"/>
        <dbReference type="Rhea" id="RHEA-COMP:9565"/>
        <dbReference type="Rhea" id="RHEA-COMP:9566"/>
        <dbReference type="ChEBI" id="CHEBI:15378"/>
        <dbReference type="ChEBI" id="CHEBI:16389"/>
        <dbReference type="ChEBI" id="CHEBI:17976"/>
        <dbReference type="ChEBI" id="CHEBI:57540"/>
        <dbReference type="ChEBI" id="CHEBI:57945"/>
        <dbReference type="EC" id="7.1.1.2"/>
    </reaction>
</comment>
<comment type="similarity">
    <text evidence="2 16">Belongs to the complex I subunit 4 family.</text>
</comment>
<dbReference type="EMBL" id="OP273954">
    <property type="protein sequence ID" value="UZG65690.1"/>
    <property type="molecule type" value="Genomic_DNA"/>
</dbReference>
<feature type="transmembrane region" description="Helical" evidence="16">
    <location>
        <begin position="223"/>
        <end position="245"/>
    </location>
</feature>
<feature type="transmembrane region" description="Helical" evidence="16">
    <location>
        <begin position="144"/>
        <end position="167"/>
    </location>
</feature>
<evidence type="ECO:0000256" key="1">
    <source>
        <dbReference type="ARBA" id="ARBA00004225"/>
    </source>
</evidence>
<comment type="function">
    <text evidence="16">Core subunit of the mitochondrial membrane respiratory chain NADH dehydrogenase (Complex I) which catalyzes electron transfer from NADH through the respiratory chain, using ubiquinone as an electron acceptor. Essential for the catalytic activity and assembly of complex I.</text>
</comment>
<dbReference type="GO" id="GO:0008137">
    <property type="term" value="F:NADH dehydrogenase (ubiquinone) activity"/>
    <property type="evidence" value="ECO:0007669"/>
    <property type="project" value="UniProtKB-UniRule"/>
</dbReference>
<dbReference type="PANTHER" id="PTHR43507:SF20">
    <property type="entry name" value="NADH-UBIQUINONE OXIDOREDUCTASE CHAIN 4"/>
    <property type="match status" value="1"/>
</dbReference>
<dbReference type="GO" id="GO:0015990">
    <property type="term" value="P:electron transport coupled proton transport"/>
    <property type="evidence" value="ECO:0007669"/>
    <property type="project" value="TreeGrafter"/>
</dbReference>
<dbReference type="Pfam" id="PF00361">
    <property type="entry name" value="Proton_antipo_M"/>
    <property type="match status" value="1"/>
</dbReference>
<dbReference type="InterPro" id="IPR001750">
    <property type="entry name" value="ND/Mrp_TM"/>
</dbReference>
<evidence type="ECO:0000313" key="19">
    <source>
        <dbReference type="EMBL" id="UZG65690.1"/>
    </source>
</evidence>
<evidence type="ECO:0000256" key="8">
    <source>
        <dbReference type="ARBA" id="ARBA00022967"/>
    </source>
</evidence>
<feature type="transmembrane region" description="Helical" evidence="16">
    <location>
        <begin position="251"/>
        <end position="274"/>
    </location>
</feature>
<evidence type="ECO:0000259" key="17">
    <source>
        <dbReference type="Pfam" id="PF00361"/>
    </source>
</evidence>
<feature type="transmembrane region" description="Helical" evidence="16">
    <location>
        <begin position="430"/>
        <end position="450"/>
    </location>
</feature>
<evidence type="ECO:0000256" key="14">
    <source>
        <dbReference type="ARBA" id="ARBA00023136"/>
    </source>
</evidence>
<dbReference type="GO" id="GO:0003954">
    <property type="term" value="F:NADH dehydrogenase activity"/>
    <property type="evidence" value="ECO:0007669"/>
    <property type="project" value="TreeGrafter"/>
</dbReference>
<feature type="domain" description="NADH:ubiquinone oxidoreductase chain 4 N-terminal" evidence="18">
    <location>
        <begin position="1"/>
        <end position="108"/>
    </location>
</feature>
<keyword evidence="6 16" id="KW-0679">Respiratory chain</keyword>
<reference evidence="19" key="1">
    <citation type="submission" date="2022-08" db="EMBL/GenBank/DDBJ databases">
        <authorList>
            <person name="Chen Z."/>
            <person name="Zakrzewska S."/>
            <person name="Hajare H.S."/>
            <person name="Alvarez-Buylla A."/>
            <person name="Abderemane-Ali F."/>
            <person name="Bogan M."/>
            <person name="Ramirez D."/>
            <person name="O'Connell L.A."/>
            <person name="Du Bois J."/>
            <person name="Minor D.L. Jr."/>
        </authorList>
    </citation>
    <scope>NUCLEOTIDE SEQUENCE</scope>
</reference>
<keyword evidence="13 16" id="KW-0496">Mitochondrion</keyword>
<dbReference type="InterPro" id="IPR010227">
    <property type="entry name" value="NADH_Q_OxRdtase_chainM/4"/>
</dbReference>
<feature type="transmembrane region" description="Helical" evidence="16">
    <location>
        <begin position="347"/>
        <end position="369"/>
    </location>
</feature>
<dbReference type="NCBIfam" id="TIGR01972">
    <property type="entry name" value="NDH_I_M"/>
    <property type="match status" value="1"/>
</dbReference>
<sequence>MLTLIFALSGMLITLWLSPPTKIWATLTAQISALLLISTIILNTPNNYHSINSFLLNDNISSPLIILSFWLIPVSALASTGHLQNNSTSNTRLFLALTLLILIFLCITFSAANLLVFFIGFESTLIPTLFLISRWGMNQERIEAGYYFVFYTIISSLPLLLGLIAIYNNQNHLSIPLFNFNSNLQNTPILSLLCLIAFLVKVPIFGLHLWLPKAHVEAPIAGSMILAAILLKMGGYGFIRLIFIFNEPFNIILNSILVPFCCWGGALTSLICITQVDLKSLIAYSSVSHMSFMIAGISLLSNWSITGGIIIMIAHGIVSSALFCLANIFYERTNSRTLTVNRGLKTLILTLPLLWLIFACANLGLPPFPNAIGELLIFSSITAHNLSNFIPIIMGILFTGIFSLIIYQSLNSGSLFKWNILNITLVEREYLMLTLHLLPLILLITSPSLMSS</sequence>
<dbReference type="PRINTS" id="PR01437">
    <property type="entry name" value="NUOXDRDTASE4"/>
</dbReference>
<evidence type="ECO:0000256" key="2">
    <source>
        <dbReference type="ARBA" id="ARBA00009025"/>
    </source>
</evidence>
<dbReference type="GO" id="GO:0048039">
    <property type="term" value="F:ubiquinone binding"/>
    <property type="evidence" value="ECO:0007669"/>
    <property type="project" value="TreeGrafter"/>
</dbReference>
<feature type="transmembrane region" description="Helical" evidence="16">
    <location>
        <begin position="305"/>
        <end position="326"/>
    </location>
</feature>
<evidence type="ECO:0000259" key="18">
    <source>
        <dbReference type="Pfam" id="PF01059"/>
    </source>
</evidence>
<feature type="domain" description="NADH:quinone oxidoreductase/Mrp antiporter transmembrane" evidence="17">
    <location>
        <begin position="111"/>
        <end position="398"/>
    </location>
</feature>
<protein>
    <recommendedName>
        <fullName evidence="4 16">NADH-ubiquinone oxidoreductase chain 4</fullName>
        <ecNumber evidence="3 16">7.1.1.2</ecNumber>
    </recommendedName>
</protein>
<evidence type="ECO:0000256" key="15">
    <source>
        <dbReference type="ARBA" id="ARBA00049551"/>
    </source>
</evidence>